<keyword evidence="3" id="KW-0238">DNA-binding</keyword>
<feature type="region of interest" description="Disordered" evidence="5">
    <location>
        <begin position="1"/>
        <end position="97"/>
    </location>
</feature>
<dbReference type="GO" id="GO:0045944">
    <property type="term" value="P:positive regulation of transcription by RNA polymerase II"/>
    <property type="evidence" value="ECO:0007669"/>
    <property type="project" value="TreeGrafter"/>
</dbReference>
<dbReference type="AlphaFoldDB" id="A0A068RNZ8"/>
<feature type="compositionally biased region" description="Low complexity" evidence="5">
    <location>
        <begin position="81"/>
        <end position="91"/>
    </location>
</feature>
<dbReference type="EMBL" id="CBTN010000009">
    <property type="protein sequence ID" value="CDH51435.1"/>
    <property type="molecule type" value="Genomic_DNA"/>
</dbReference>
<proteinExistence type="inferred from homology"/>
<keyword evidence="4" id="KW-0804">Transcription</keyword>
<gene>
    <name evidence="7" type="ORF">LCOR_03039.1</name>
</gene>
<feature type="compositionally biased region" description="Low complexity" evidence="5">
    <location>
        <begin position="316"/>
        <end position="340"/>
    </location>
</feature>
<dbReference type="STRING" id="1263082.A0A068RNZ8"/>
<evidence type="ECO:0000256" key="1">
    <source>
        <dbReference type="ARBA" id="ARBA00007247"/>
    </source>
</evidence>
<dbReference type="PROSITE" id="PS51299">
    <property type="entry name" value="HTH_APSES"/>
    <property type="match status" value="1"/>
</dbReference>
<evidence type="ECO:0000313" key="7">
    <source>
        <dbReference type="EMBL" id="CDH51435.1"/>
    </source>
</evidence>
<evidence type="ECO:0000256" key="5">
    <source>
        <dbReference type="SAM" id="MobiDB-lite"/>
    </source>
</evidence>
<dbReference type="Proteomes" id="UP000027586">
    <property type="component" value="Unassembled WGS sequence"/>
</dbReference>
<feature type="compositionally biased region" description="Polar residues" evidence="5">
    <location>
        <begin position="1"/>
        <end position="10"/>
    </location>
</feature>
<dbReference type="PANTHER" id="PTHR47792">
    <property type="entry name" value="PROTEIN SOK2-RELATED"/>
    <property type="match status" value="1"/>
</dbReference>
<dbReference type="InterPro" id="IPR036887">
    <property type="entry name" value="HTH_APSES_sf"/>
</dbReference>
<feature type="compositionally biased region" description="Low complexity" evidence="5">
    <location>
        <begin position="30"/>
        <end position="48"/>
    </location>
</feature>
<organism evidence="7 8">
    <name type="scientific">Lichtheimia corymbifera JMRC:FSU:9682</name>
    <dbReference type="NCBI Taxonomy" id="1263082"/>
    <lineage>
        <taxon>Eukaryota</taxon>
        <taxon>Fungi</taxon>
        <taxon>Fungi incertae sedis</taxon>
        <taxon>Mucoromycota</taxon>
        <taxon>Mucoromycotina</taxon>
        <taxon>Mucoromycetes</taxon>
        <taxon>Mucorales</taxon>
        <taxon>Lichtheimiaceae</taxon>
        <taxon>Lichtheimia</taxon>
    </lineage>
</organism>
<accession>A0A068RNZ8</accession>
<dbReference type="InterPro" id="IPR018004">
    <property type="entry name" value="KilA/APSES_HTH"/>
</dbReference>
<dbReference type="InterPro" id="IPR003163">
    <property type="entry name" value="Tscrpt_reg_HTH_APSES-type"/>
</dbReference>
<evidence type="ECO:0000259" key="6">
    <source>
        <dbReference type="PROSITE" id="PS51299"/>
    </source>
</evidence>
<dbReference type="Gene3D" id="3.10.260.10">
    <property type="entry name" value="Transcription regulator HTH, APSES-type DNA-binding domain"/>
    <property type="match status" value="1"/>
</dbReference>
<dbReference type="InterPro" id="IPR029790">
    <property type="entry name" value="EFG1/Phd1/StuA"/>
</dbReference>
<evidence type="ECO:0000256" key="4">
    <source>
        <dbReference type="ARBA" id="ARBA00023163"/>
    </source>
</evidence>
<feature type="region of interest" description="Disordered" evidence="5">
    <location>
        <begin position="299"/>
        <end position="341"/>
    </location>
</feature>
<dbReference type="SMART" id="SM01252">
    <property type="entry name" value="KilA-N"/>
    <property type="match status" value="1"/>
</dbReference>
<evidence type="ECO:0000313" key="8">
    <source>
        <dbReference type="Proteomes" id="UP000027586"/>
    </source>
</evidence>
<reference evidence="7" key="1">
    <citation type="submission" date="2013-08" db="EMBL/GenBank/DDBJ databases">
        <title>Gene expansion shapes genome architecture in the human pathogen Lichtheimia corymbifera: an evolutionary genomics analysis in the ancient terrestrial Mucorales (Mucoromycotina).</title>
        <authorList>
            <person name="Schwartze V.U."/>
            <person name="Winter S."/>
            <person name="Shelest E."/>
            <person name="Marcet-Houben M."/>
            <person name="Horn F."/>
            <person name="Wehner S."/>
            <person name="Hoffmann K."/>
            <person name="Riege K."/>
            <person name="Sammeth M."/>
            <person name="Nowrousian M."/>
            <person name="Valiante V."/>
            <person name="Linde J."/>
            <person name="Jacobsen I.D."/>
            <person name="Marz M."/>
            <person name="Brakhage A.A."/>
            <person name="Gabaldon T."/>
            <person name="Bocker S."/>
            <person name="Voigt K."/>
        </authorList>
    </citation>
    <scope>NUCLEOTIDE SEQUENCE [LARGE SCALE GENOMIC DNA]</scope>
    <source>
        <strain evidence="7">FSU 9682</strain>
    </source>
</reference>
<dbReference type="GO" id="GO:0005634">
    <property type="term" value="C:nucleus"/>
    <property type="evidence" value="ECO:0007669"/>
    <property type="project" value="TreeGrafter"/>
</dbReference>
<protein>
    <submittedName>
        <fullName evidence="7">Cell pattern formation-associated protein</fullName>
    </submittedName>
</protein>
<comment type="similarity">
    <text evidence="1">Belongs to the EFG1/PHD1/stuA family.</text>
</comment>
<keyword evidence="8" id="KW-1185">Reference proteome</keyword>
<dbReference type="GO" id="GO:0043565">
    <property type="term" value="F:sequence-specific DNA binding"/>
    <property type="evidence" value="ECO:0007669"/>
    <property type="project" value="TreeGrafter"/>
</dbReference>
<feature type="domain" description="HTH APSES-type" evidence="6">
    <location>
        <begin position="131"/>
        <end position="237"/>
    </location>
</feature>
<name>A0A068RNZ8_9FUNG</name>
<evidence type="ECO:0000256" key="2">
    <source>
        <dbReference type="ARBA" id="ARBA00023015"/>
    </source>
</evidence>
<dbReference type="OrthoDB" id="5407653at2759"/>
<dbReference type="VEuPathDB" id="FungiDB:LCOR_03039.1"/>
<dbReference type="GO" id="GO:0003700">
    <property type="term" value="F:DNA-binding transcription factor activity"/>
    <property type="evidence" value="ECO:0007669"/>
    <property type="project" value="TreeGrafter"/>
</dbReference>
<dbReference type="PANTHER" id="PTHR47792:SF1">
    <property type="entry name" value="PROTEIN SOK2-RELATED"/>
    <property type="match status" value="1"/>
</dbReference>
<feature type="compositionally biased region" description="Low complexity" evidence="5">
    <location>
        <begin position="59"/>
        <end position="68"/>
    </location>
</feature>
<keyword evidence="2" id="KW-0805">Transcription regulation</keyword>
<evidence type="ECO:0000256" key="3">
    <source>
        <dbReference type="ARBA" id="ARBA00023125"/>
    </source>
</evidence>
<sequence length="366" mass="39176">MYPEASNNAPTFDAAPPPPSLASITPQPPSSQEQQQQQQQQLPSPTSSIILGAGGNNISSTSPWSSSSNMAVSCGGGGSGSSSNNNNNNNNKGHTALMSGDATTLQQHASTGKIKSASRSSSCRFALRHNRLTTTTWEEEKTACYMVDAKGICVTRRADNNMVNGTKLLNVVGISRGKRDGILKNAKGRIVVKVGPMSLKGVWIPLAHAEQLAAKFRIEQALYPLLEQDPSHFLGTAVASHQHEAMMASPPMHEKATGHSSSSSCMYTDYQMKPPFSRTINSTTTTTTTSMKAAAAFVMPPPPLKLNHGTLTHNDTTQQQQQQQQQQSTAPTTTSATSLLLPPPATMSYYHHCSSRDEFPPAQLSK</sequence>
<comment type="caution">
    <text evidence="7">The sequence shown here is derived from an EMBL/GenBank/DDBJ whole genome shotgun (WGS) entry which is preliminary data.</text>
</comment>
<dbReference type="SUPFAM" id="SSF54616">
    <property type="entry name" value="DNA-binding domain of Mlu1-box binding protein MBP1"/>
    <property type="match status" value="1"/>
</dbReference>